<sequence>MLDSLIDWLIVIVVIAILFGGATKIPEIARALGRAVGEFKKGQMEVEKELKESINNDKAKKDEGKQ</sequence>
<dbReference type="HOGENOM" id="CLU_086034_6_2_2"/>
<protein>
    <submittedName>
        <fullName evidence="10">Twin arginine-targeting protein translocase, TatA/E family</fullName>
    </submittedName>
</protein>
<keyword evidence="11" id="KW-1185">Reference proteome</keyword>
<dbReference type="GO" id="GO:0043953">
    <property type="term" value="P:protein transport by the Tat complex"/>
    <property type="evidence" value="ECO:0007669"/>
    <property type="project" value="InterPro"/>
</dbReference>
<dbReference type="eggNOG" id="arCOG02694">
    <property type="taxonomic scope" value="Archaea"/>
</dbReference>
<name>L0ADC6_CALLD</name>
<keyword evidence="8 9" id="KW-0472">Membrane</keyword>
<keyword evidence="3" id="KW-1003">Cell membrane</keyword>
<evidence type="ECO:0000256" key="3">
    <source>
        <dbReference type="ARBA" id="ARBA00022475"/>
    </source>
</evidence>
<dbReference type="InParanoid" id="L0ADC6"/>
<keyword evidence="2" id="KW-0813">Transport</keyword>
<proteinExistence type="predicted"/>
<evidence type="ECO:0000256" key="9">
    <source>
        <dbReference type="SAM" id="Phobius"/>
    </source>
</evidence>
<dbReference type="PANTHER" id="PTHR42982:SF1">
    <property type="entry name" value="SEC-INDEPENDENT PROTEIN TRANSLOCASE PROTEIN TATA"/>
    <property type="match status" value="1"/>
</dbReference>
<accession>L0ADC6</accession>
<feature type="transmembrane region" description="Helical" evidence="9">
    <location>
        <begin position="6"/>
        <end position="25"/>
    </location>
</feature>
<dbReference type="AlphaFoldDB" id="L0ADC6"/>
<evidence type="ECO:0000256" key="5">
    <source>
        <dbReference type="ARBA" id="ARBA00022927"/>
    </source>
</evidence>
<evidence type="ECO:0000313" key="10">
    <source>
        <dbReference type="EMBL" id="AFZ71055.1"/>
    </source>
</evidence>
<evidence type="ECO:0000256" key="4">
    <source>
        <dbReference type="ARBA" id="ARBA00022692"/>
    </source>
</evidence>
<dbReference type="Proteomes" id="UP000010469">
    <property type="component" value="Chromosome"/>
</dbReference>
<keyword evidence="4 9" id="KW-0812">Transmembrane</keyword>
<dbReference type="Gene3D" id="1.20.5.3310">
    <property type="match status" value="1"/>
</dbReference>
<organism evidence="10 11">
    <name type="scientific">Caldisphaera lagunensis (strain DSM 15908 / JCM 11604 / ANMR 0165 / IC-154)</name>
    <dbReference type="NCBI Taxonomy" id="1056495"/>
    <lineage>
        <taxon>Archaea</taxon>
        <taxon>Thermoproteota</taxon>
        <taxon>Thermoprotei</taxon>
        <taxon>Acidilobales</taxon>
        <taxon>Caldisphaeraceae</taxon>
        <taxon>Caldisphaera</taxon>
    </lineage>
</organism>
<comment type="subcellular location">
    <subcellularLocation>
        <location evidence="1">Cell membrane</location>
        <topology evidence="1">Single-pass membrane protein</topology>
    </subcellularLocation>
</comment>
<dbReference type="EMBL" id="CP003378">
    <property type="protein sequence ID" value="AFZ71055.1"/>
    <property type="molecule type" value="Genomic_DNA"/>
</dbReference>
<keyword evidence="6 9" id="KW-1133">Transmembrane helix</keyword>
<dbReference type="OrthoDB" id="27754at2157"/>
<dbReference type="InterPro" id="IPR003369">
    <property type="entry name" value="TatA/B/E"/>
</dbReference>
<gene>
    <name evidence="10" type="ordered locus">Calag_1346</name>
</gene>
<reference evidence="11" key="1">
    <citation type="submission" date="2012-03" db="EMBL/GenBank/DDBJ databases">
        <title>Complete genome of Caldisphaera lagunensis DSM 15908.</title>
        <authorList>
            <person name="Lucas S."/>
            <person name="Copeland A."/>
            <person name="Lapidus A."/>
            <person name="Glavina del Rio T."/>
            <person name="Dalin E."/>
            <person name="Tice H."/>
            <person name="Bruce D."/>
            <person name="Goodwin L."/>
            <person name="Pitluck S."/>
            <person name="Peters L."/>
            <person name="Mikhailova N."/>
            <person name="Teshima H."/>
            <person name="Kyrpides N."/>
            <person name="Mavromatis K."/>
            <person name="Ivanova N."/>
            <person name="Brettin T."/>
            <person name="Detter J.C."/>
            <person name="Han C."/>
            <person name="Larimer F."/>
            <person name="Land M."/>
            <person name="Hauser L."/>
            <person name="Markowitz V."/>
            <person name="Cheng J.-F."/>
            <person name="Hugenholtz P."/>
            <person name="Woyke T."/>
            <person name="Wu D."/>
            <person name="Spring S."/>
            <person name="Schroeder M."/>
            <person name="Brambilla E."/>
            <person name="Klenk H.-P."/>
            <person name="Eisen J.A."/>
        </authorList>
    </citation>
    <scope>NUCLEOTIDE SEQUENCE [LARGE SCALE GENOMIC DNA]</scope>
    <source>
        <strain evidence="11">DSM 15908 / JCM 11604 / IC-154</strain>
    </source>
</reference>
<evidence type="ECO:0000256" key="8">
    <source>
        <dbReference type="ARBA" id="ARBA00023136"/>
    </source>
</evidence>
<dbReference type="STRING" id="1056495.Calag_1346"/>
<dbReference type="PANTHER" id="PTHR42982">
    <property type="entry name" value="SEC-INDEPENDENT PROTEIN TRANSLOCASE PROTEIN TATA"/>
    <property type="match status" value="1"/>
</dbReference>
<keyword evidence="7" id="KW-0811">Translocation</keyword>
<dbReference type="GeneID" id="14212606"/>
<evidence type="ECO:0000256" key="7">
    <source>
        <dbReference type="ARBA" id="ARBA00023010"/>
    </source>
</evidence>
<evidence type="ECO:0000256" key="2">
    <source>
        <dbReference type="ARBA" id="ARBA00022448"/>
    </source>
</evidence>
<evidence type="ECO:0000256" key="6">
    <source>
        <dbReference type="ARBA" id="ARBA00022989"/>
    </source>
</evidence>
<dbReference type="KEGG" id="clg:Calag_1346"/>
<evidence type="ECO:0000313" key="11">
    <source>
        <dbReference type="Proteomes" id="UP000010469"/>
    </source>
</evidence>
<dbReference type="InterPro" id="IPR006312">
    <property type="entry name" value="TatA/E"/>
</dbReference>
<evidence type="ECO:0000256" key="1">
    <source>
        <dbReference type="ARBA" id="ARBA00004162"/>
    </source>
</evidence>
<dbReference type="RefSeq" id="WP_015232952.1">
    <property type="nucleotide sequence ID" value="NC_019791.1"/>
</dbReference>
<dbReference type="Pfam" id="PF02416">
    <property type="entry name" value="TatA_B_E"/>
    <property type="match status" value="1"/>
</dbReference>
<dbReference type="NCBIfam" id="TIGR01411">
    <property type="entry name" value="tatAE"/>
    <property type="match status" value="1"/>
</dbReference>
<keyword evidence="5" id="KW-0653">Protein transport</keyword>
<dbReference type="GO" id="GO:0005886">
    <property type="term" value="C:plasma membrane"/>
    <property type="evidence" value="ECO:0007669"/>
    <property type="project" value="UniProtKB-SubCell"/>
</dbReference>